<dbReference type="AlphaFoldDB" id="A0A8S1VGJ7"/>
<accession>A0A8S1VGJ7</accession>
<feature type="compositionally biased region" description="Basic and acidic residues" evidence="1">
    <location>
        <begin position="155"/>
        <end position="166"/>
    </location>
</feature>
<name>A0A8S1VGJ7_9CILI</name>
<reference evidence="3" key="1">
    <citation type="submission" date="2021-01" db="EMBL/GenBank/DDBJ databases">
        <authorList>
            <consortium name="Genoscope - CEA"/>
            <person name="William W."/>
        </authorList>
    </citation>
    <scope>NUCLEOTIDE SEQUENCE</scope>
</reference>
<evidence type="ECO:0000256" key="1">
    <source>
        <dbReference type="SAM" id="MobiDB-lite"/>
    </source>
</evidence>
<protein>
    <submittedName>
        <fullName evidence="3">Uncharacterized protein</fullName>
    </submittedName>
</protein>
<keyword evidence="2" id="KW-0472">Membrane</keyword>
<feature type="transmembrane region" description="Helical" evidence="2">
    <location>
        <begin position="124"/>
        <end position="140"/>
    </location>
</feature>
<gene>
    <name evidence="3" type="ORF">PPENT_87.1.T0640024</name>
</gene>
<feature type="transmembrane region" description="Helical" evidence="2">
    <location>
        <begin position="71"/>
        <end position="104"/>
    </location>
</feature>
<keyword evidence="2" id="KW-1133">Transmembrane helix</keyword>
<feature type="transmembrane region" description="Helical" evidence="2">
    <location>
        <begin position="38"/>
        <end position="59"/>
    </location>
</feature>
<evidence type="ECO:0000256" key="2">
    <source>
        <dbReference type="SAM" id="Phobius"/>
    </source>
</evidence>
<comment type="caution">
    <text evidence="3">The sequence shown here is derived from an EMBL/GenBank/DDBJ whole genome shotgun (WGS) entry which is preliminary data.</text>
</comment>
<proteinExistence type="predicted"/>
<organism evidence="3 4">
    <name type="scientific">Paramecium pentaurelia</name>
    <dbReference type="NCBI Taxonomy" id="43138"/>
    <lineage>
        <taxon>Eukaryota</taxon>
        <taxon>Sar</taxon>
        <taxon>Alveolata</taxon>
        <taxon>Ciliophora</taxon>
        <taxon>Intramacronucleata</taxon>
        <taxon>Oligohymenophorea</taxon>
        <taxon>Peniculida</taxon>
        <taxon>Parameciidae</taxon>
        <taxon>Paramecium</taxon>
    </lineage>
</organism>
<sequence length="189" mass="21659">MRFSKFFGRILLAILYVNAGFSQFFNQDSYIHYVNIRYPVFYGYALNLIGSYLEYIEILKPNNFIQYTPNLILALGVTQILLGFGVGLGIQQAGYCLAFLTVIITGYAHNPLIYSNQVDINREYLQIIFNIGIIGALFLIRKNKNNKNVTVKNTAESDKKEQKNTEQPKQQNNEKSNQENTKKRKGKAL</sequence>
<evidence type="ECO:0000313" key="4">
    <source>
        <dbReference type="Proteomes" id="UP000689195"/>
    </source>
</evidence>
<dbReference type="EMBL" id="CAJJDO010000064">
    <property type="protein sequence ID" value="CAD8175811.1"/>
    <property type="molecule type" value="Genomic_DNA"/>
</dbReference>
<keyword evidence="4" id="KW-1185">Reference proteome</keyword>
<dbReference type="OrthoDB" id="308638at2759"/>
<dbReference type="Proteomes" id="UP000689195">
    <property type="component" value="Unassembled WGS sequence"/>
</dbReference>
<keyword evidence="2" id="KW-0812">Transmembrane</keyword>
<feature type="region of interest" description="Disordered" evidence="1">
    <location>
        <begin position="150"/>
        <end position="189"/>
    </location>
</feature>
<evidence type="ECO:0000313" key="3">
    <source>
        <dbReference type="EMBL" id="CAD8175811.1"/>
    </source>
</evidence>